<comment type="caution">
    <text evidence="3">The sequence shown here is derived from an EMBL/GenBank/DDBJ whole genome shotgun (WGS) entry which is preliminary data.</text>
</comment>
<evidence type="ECO:0000313" key="3">
    <source>
        <dbReference type="EMBL" id="MCQ4120492.1"/>
    </source>
</evidence>
<sequence length="91" mass="9443">MPDAGRPPRDRSGAEEYALGTVGGEVAVHAGLALTIGAVVGVYVGHWAVFVLALFGVSLWIISGMIVQAVRQRPPDVSPAASDSHPLRRAA</sequence>
<dbReference type="Proteomes" id="UP001524501">
    <property type="component" value="Unassembled WGS sequence"/>
</dbReference>
<keyword evidence="2" id="KW-0472">Membrane</keyword>
<accession>A0ABT1QH98</accession>
<evidence type="ECO:0000256" key="1">
    <source>
        <dbReference type="SAM" id="MobiDB-lite"/>
    </source>
</evidence>
<keyword evidence="2" id="KW-1133">Transmembrane helix</keyword>
<keyword evidence="4" id="KW-1185">Reference proteome</keyword>
<feature type="region of interest" description="Disordered" evidence="1">
    <location>
        <begin position="71"/>
        <end position="91"/>
    </location>
</feature>
<evidence type="ECO:0000313" key="4">
    <source>
        <dbReference type="Proteomes" id="UP001524501"/>
    </source>
</evidence>
<gene>
    <name evidence="3" type="ORF">NOF53_15160</name>
</gene>
<name>A0ABT1QH98_9NOCA</name>
<dbReference type="EMBL" id="JANFQF010000011">
    <property type="protein sequence ID" value="MCQ4120492.1"/>
    <property type="molecule type" value="Genomic_DNA"/>
</dbReference>
<keyword evidence="2" id="KW-0812">Transmembrane</keyword>
<feature type="transmembrane region" description="Helical" evidence="2">
    <location>
        <begin position="47"/>
        <end position="67"/>
    </location>
</feature>
<evidence type="ECO:0000256" key="2">
    <source>
        <dbReference type="SAM" id="Phobius"/>
    </source>
</evidence>
<dbReference type="RefSeq" id="WP_255969940.1">
    <property type="nucleotide sequence ID" value="NZ_JANFQF010000011.1"/>
</dbReference>
<protein>
    <submittedName>
        <fullName evidence="3">Uncharacterized protein</fullName>
    </submittedName>
</protein>
<proteinExistence type="predicted"/>
<organism evidence="3 4">
    <name type="scientific">Rhodococcus tibetensis</name>
    <dbReference type="NCBI Taxonomy" id="2965064"/>
    <lineage>
        <taxon>Bacteria</taxon>
        <taxon>Bacillati</taxon>
        <taxon>Actinomycetota</taxon>
        <taxon>Actinomycetes</taxon>
        <taxon>Mycobacteriales</taxon>
        <taxon>Nocardiaceae</taxon>
        <taxon>Rhodococcus</taxon>
    </lineage>
</organism>
<reference evidence="3 4" key="1">
    <citation type="submission" date="2022-07" db="EMBL/GenBank/DDBJ databases">
        <title>Degradation activity of malathion, p-nitrophenol and potential low-temperature adaptation strategy of Rhodococcus sp. FXJ9.536.</title>
        <authorList>
            <person name="Huang J."/>
            <person name="Huang Y."/>
        </authorList>
    </citation>
    <scope>NUCLEOTIDE SEQUENCE [LARGE SCALE GENOMIC DNA]</scope>
    <source>
        <strain evidence="3 4">FXJ9.536</strain>
    </source>
</reference>